<feature type="domain" description="DUF3943" evidence="2">
    <location>
        <begin position="105"/>
        <end position="189"/>
    </location>
</feature>
<accession>A0ABM7W655</accession>
<evidence type="ECO:0000313" key="4">
    <source>
        <dbReference type="Proteomes" id="UP000830055"/>
    </source>
</evidence>
<evidence type="ECO:0000313" key="3">
    <source>
        <dbReference type="EMBL" id="BDD86390.1"/>
    </source>
</evidence>
<organism evidence="3 4">
    <name type="scientific">Desulfofustis limnaeus</name>
    <dbReference type="NCBI Taxonomy" id="2740163"/>
    <lineage>
        <taxon>Bacteria</taxon>
        <taxon>Pseudomonadati</taxon>
        <taxon>Thermodesulfobacteriota</taxon>
        <taxon>Desulfobulbia</taxon>
        <taxon>Desulfobulbales</taxon>
        <taxon>Desulfocapsaceae</taxon>
        <taxon>Desulfofustis</taxon>
    </lineage>
</organism>
<sequence>MTTPTGTPAPTPQPTGTVHRPPRRTTFASSLRQRHHVLRAGSIGLLTLSLILSRPGTALPRDVVTPVAYTTALLAVEFVALNLLDLNDNSISYDNFEQVLDNPSPREDDDDDVLNLVLHPLMGSETYLRAREGDFGIPGSIAFSLAASLTWEYGLESWTEHPSSKDILLTTGIGWMIGEVRYQIKRYAIDHGDSYFWVDPIWATLEYLDLRINHDEDGVTTIFGWKIPL</sequence>
<dbReference type="Pfam" id="PF13084">
    <property type="entry name" value="DUF3943"/>
    <property type="match status" value="1"/>
</dbReference>
<protein>
    <recommendedName>
        <fullName evidence="2">DUF3943 domain-containing protein</fullName>
    </recommendedName>
</protein>
<dbReference type="Proteomes" id="UP000830055">
    <property type="component" value="Chromosome"/>
</dbReference>
<evidence type="ECO:0000256" key="1">
    <source>
        <dbReference type="SAM" id="MobiDB-lite"/>
    </source>
</evidence>
<dbReference type="InterPro" id="IPR025079">
    <property type="entry name" value="DUF3943"/>
</dbReference>
<feature type="region of interest" description="Disordered" evidence="1">
    <location>
        <begin position="1"/>
        <end position="23"/>
    </location>
</feature>
<dbReference type="EMBL" id="AP025516">
    <property type="protein sequence ID" value="BDD86390.1"/>
    <property type="molecule type" value="Genomic_DNA"/>
</dbReference>
<gene>
    <name evidence="3" type="ORF">DPPLL_07550</name>
</gene>
<dbReference type="RefSeq" id="WP_284153482.1">
    <property type="nucleotide sequence ID" value="NZ_AP025516.1"/>
</dbReference>
<reference evidence="3 4" key="1">
    <citation type="submission" date="2022-01" db="EMBL/GenBank/DDBJ databases">
        <title>Desulfofustis limnae sp. nov., a novel mesophilic sulfate-reducing bacterium isolated from marsh soil.</title>
        <authorList>
            <person name="Watanabe M."/>
            <person name="Takahashi A."/>
            <person name="Kojima H."/>
            <person name="Fukui M."/>
        </authorList>
    </citation>
    <scope>NUCLEOTIDE SEQUENCE [LARGE SCALE GENOMIC DNA]</scope>
    <source>
        <strain evidence="3 4">PPLL</strain>
    </source>
</reference>
<name>A0ABM7W655_9BACT</name>
<proteinExistence type="predicted"/>
<keyword evidence="4" id="KW-1185">Reference proteome</keyword>
<evidence type="ECO:0000259" key="2">
    <source>
        <dbReference type="Pfam" id="PF13084"/>
    </source>
</evidence>